<feature type="domain" description="MADS-box" evidence="7">
    <location>
        <begin position="11"/>
        <end position="71"/>
    </location>
</feature>
<proteinExistence type="predicted"/>
<dbReference type="PANTHER" id="PTHR11945">
    <property type="entry name" value="MADS BOX PROTEIN"/>
    <property type="match status" value="1"/>
</dbReference>
<dbReference type="Gene3D" id="3.40.1810.10">
    <property type="entry name" value="Transcription factor, MADS-box"/>
    <property type="match status" value="1"/>
</dbReference>
<dbReference type="PROSITE" id="PS50066">
    <property type="entry name" value="MADS_BOX_2"/>
    <property type="match status" value="1"/>
</dbReference>
<dbReference type="GO" id="GO:0046983">
    <property type="term" value="F:protein dimerization activity"/>
    <property type="evidence" value="ECO:0007669"/>
    <property type="project" value="InterPro"/>
</dbReference>
<dbReference type="Proteomes" id="UP000325577">
    <property type="component" value="Linkage Group LG6"/>
</dbReference>
<dbReference type="InterPro" id="IPR002100">
    <property type="entry name" value="TF_MADSbox"/>
</dbReference>
<comment type="subcellular location">
    <subcellularLocation>
        <location evidence="1">Nucleus</location>
    </subcellularLocation>
</comment>
<keyword evidence="4" id="KW-0804">Transcription</keyword>
<evidence type="ECO:0000256" key="3">
    <source>
        <dbReference type="ARBA" id="ARBA00023125"/>
    </source>
</evidence>
<dbReference type="SMART" id="SM00432">
    <property type="entry name" value="MADS"/>
    <property type="match status" value="1"/>
</dbReference>
<dbReference type="FunFam" id="3.40.1810.10:FF:000006">
    <property type="entry name" value="Agamous-like MADS-box protein AGL62"/>
    <property type="match status" value="1"/>
</dbReference>
<dbReference type="AlphaFoldDB" id="A0A5J4ZQU0"/>
<dbReference type="EMBL" id="CM018049">
    <property type="protein sequence ID" value="KAA8519527.1"/>
    <property type="molecule type" value="Genomic_DNA"/>
</dbReference>
<gene>
    <name evidence="8" type="ORF">F0562_013783</name>
</gene>
<reference evidence="8 9" key="1">
    <citation type="submission" date="2019-09" db="EMBL/GenBank/DDBJ databases">
        <title>A chromosome-level genome assembly of the Chinese tupelo Nyssa sinensis.</title>
        <authorList>
            <person name="Yang X."/>
            <person name="Kang M."/>
            <person name="Yang Y."/>
            <person name="Xiong H."/>
            <person name="Wang M."/>
            <person name="Zhang Z."/>
            <person name="Wang Z."/>
            <person name="Wu H."/>
            <person name="Ma T."/>
            <person name="Liu J."/>
            <person name="Xi Z."/>
        </authorList>
    </citation>
    <scope>NUCLEOTIDE SEQUENCE [LARGE SCALE GENOMIC DNA]</scope>
    <source>
        <strain evidence="8">J267</strain>
        <tissue evidence="8">Leaf</tissue>
    </source>
</reference>
<evidence type="ECO:0000256" key="2">
    <source>
        <dbReference type="ARBA" id="ARBA00023015"/>
    </source>
</evidence>
<feature type="coiled-coil region" evidence="6">
    <location>
        <begin position="93"/>
        <end position="120"/>
    </location>
</feature>
<evidence type="ECO:0000259" key="7">
    <source>
        <dbReference type="PROSITE" id="PS50066"/>
    </source>
</evidence>
<evidence type="ECO:0000313" key="9">
    <source>
        <dbReference type="Proteomes" id="UP000325577"/>
    </source>
</evidence>
<evidence type="ECO:0000256" key="1">
    <source>
        <dbReference type="ARBA" id="ARBA00004123"/>
    </source>
</evidence>
<dbReference type="SUPFAM" id="SSF55455">
    <property type="entry name" value="SRF-like"/>
    <property type="match status" value="1"/>
</dbReference>
<keyword evidence="5" id="KW-0539">Nucleus</keyword>
<dbReference type="Pfam" id="PF00319">
    <property type="entry name" value="SRF-TF"/>
    <property type="match status" value="1"/>
</dbReference>
<dbReference type="GO" id="GO:0005634">
    <property type="term" value="C:nucleus"/>
    <property type="evidence" value="ECO:0007669"/>
    <property type="project" value="UniProtKB-SubCell"/>
</dbReference>
<dbReference type="GO" id="GO:0045944">
    <property type="term" value="P:positive regulation of transcription by RNA polymerase II"/>
    <property type="evidence" value="ECO:0007669"/>
    <property type="project" value="InterPro"/>
</dbReference>
<keyword evidence="2" id="KW-0805">Transcription regulation</keyword>
<evidence type="ECO:0000313" key="8">
    <source>
        <dbReference type="EMBL" id="KAA8519527.1"/>
    </source>
</evidence>
<evidence type="ECO:0000256" key="4">
    <source>
        <dbReference type="ARBA" id="ARBA00023163"/>
    </source>
</evidence>
<organism evidence="8 9">
    <name type="scientific">Nyssa sinensis</name>
    <dbReference type="NCBI Taxonomy" id="561372"/>
    <lineage>
        <taxon>Eukaryota</taxon>
        <taxon>Viridiplantae</taxon>
        <taxon>Streptophyta</taxon>
        <taxon>Embryophyta</taxon>
        <taxon>Tracheophyta</taxon>
        <taxon>Spermatophyta</taxon>
        <taxon>Magnoliopsida</taxon>
        <taxon>eudicotyledons</taxon>
        <taxon>Gunneridae</taxon>
        <taxon>Pentapetalae</taxon>
        <taxon>asterids</taxon>
        <taxon>Cornales</taxon>
        <taxon>Nyssaceae</taxon>
        <taxon>Nyssa</taxon>
    </lineage>
</organism>
<keyword evidence="3" id="KW-0238">DNA-binding</keyword>
<dbReference type="InterPro" id="IPR036879">
    <property type="entry name" value="TF_MADSbox_sf"/>
</dbReference>
<keyword evidence="6" id="KW-0175">Coiled coil</keyword>
<dbReference type="OrthoDB" id="1898716at2759"/>
<sequence>MSLVMKKKLTEGRKKIEIKRITNENSRTITFSKRRNGIFKKASELCTLCGADPSIIIFSLRGKAFSFGNPNVKSVIDKFLNQNPQPNEGASEHARSSHEVRELNQQLHELNKQLKVGREKENLSQKTSLPMSSNRFKAYVNELGLPELEQLKGTMEKLKKKVSRRVNELRLEASSKHTQEVDFSNIGNNETEASSIPCDWLSSKLYQLDVRPENCLLELVGIATGIDIENPIYTKQTSTLKTGSQNRQI</sequence>
<dbReference type="GO" id="GO:0000981">
    <property type="term" value="F:DNA-binding transcription factor activity, RNA polymerase II-specific"/>
    <property type="evidence" value="ECO:0007669"/>
    <property type="project" value="TreeGrafter"/>
</dbReference>
<accession>A0A5J4ZQU0</accession>
<dbReference type="CDD" id="cd00265">
    <property type="entry name" value="MADS_MEF2_like"/>
    <property type="match status" value="1"/>
</dbReference>
<keyword evidence="9" id="KW-1185">Reference proteome</keyword>
<dbReference type="InterPro" id="IPR033896">
    <property type="entry name" value="MEF2-like_N"/>
</dbReference>
<dbReference type="PANTHER" id="PTHR11945:SF629">
    <property type="entry name" value="OS02G0164450 PROTEIN"/>
    <property type="match status" value="1"/>
</dbReference>
<protein>
    <recommendedName>
        <fullName evidence="7">MADS-box domain-containing protein</fullName>
    </recommendedName>
</protein>
<evidence type="ECO:0000256" key="5">
    <source>
        <dbReference type="ARBA" id="ARBA00023242"/>
    </source>
</evidence>
<evidence type="ECO:0000256" key="6">
    <source>
        <dbReference type="SAM" id="Coils"/>
    </source>
</evidence>
<dbReference type="GO" id="GO:0000978">
    <property type="term" value="F:RNA polymerase II cis-regulatory region sequence-specific DNA binding"/>
    <property type="evidence" value="ECO:0007669"/>
    <property type="project" value="TreeGrafter"/>
</dbReference>
<name>A0A5J4ZQU0_9ASTE</name>
<dbReference type="PRINTS" id="PR00404">
    <property type="entry name" value="MADSDOMAIN"/>
</dbReference>